<dbReference type="Proteomes" id="UP000265520">
    <property type="component" value="Unassembled WGS sequence"/>
</dbReference>
<dbReference type="Pfam" id="PF03372">
    <property type="entry name" value="Exo_endo_phos"/>
    <property type="match status" value="1"/>
</dbReference>
<gene>
    <name evidence="3" type="ORF">A2U01_0008046</name>
</gene>
<organism evidence="3 4">
    <name type="scientific">Trifolium medium</name>
    <dbReference type="NCBI Taxonomy" id="97028"/>
    <lineage>
        <taxon>Eukaryota</taxon>
        <taxon>Viridiplantae</taxon>
        <taxon>Streptophyta</taxon>
        <taxon>Embryophyta</taxon>
        <taxon>Tracheophyta</taxon>
        <taxon>Spermatophyta</taxon>
        <taxon>Magnoliopsida</taxon>
        <taxon>eudicotyledons</taxon>
        <taxon>Gunneridae</taxon>
        <taxon>Pentapetalae</taxon>
        <taxon>rosids</taxon>
        <taxon>fabids</taxon>
        <taxon>Fabales</taxon>
        <taxon>Fabaceae</taxon>
        <taxon>Papilionoideae</taxon>
        <taxon>50 kb inversion clade</taxon>
        <taxon>NPAAA clade</taxon>
        <taxon>Hologalegina</taxon>
        <taxon>IRL clade</taxon>
        <taxon>Trifolieae</taxon>
        <taxon>Trifolium</taxon>
    </lineage>
</organism>
<comment type="caution">
    <text evidence="3">The sequence shown here is derived from an EMBL/GenBank/DDBJ whole genome shotgun (WGS) entry which is preliminary data.</text>
</comment>
<dbReference type="SUPFAM" id="SSF56219">
    <property type="entry name" value="DNase I-like"/>
    <property type="match status" value="1"/>
</dbReference>
<feature type="region of interest" description="Disordered" evidence="1">
    <location>
        <begin position="82"/>
        <end position="108"/>
    </location>
</feature>
<dbReference type="Gene3D" id="3.60.10.10">
    <property type="entry name" value="Endonuclease/exonuclease/phosphatase"/>
    <property type="match status" value="1"/>
</dbReference>
<feature type="domain" description="Endonuclease/exonuclease/phosphatase" evidence="2">
    <location>
        <begin position="271"/>
        <end position="437"/>
    </location>
</feature>
<accession>A0A392MI50</accession>
<evidence type="ECO:0000256" key="1">
    <source>
        <dbReference type="SAM" id="MobiDB-lite"/>
    </source>
</evidence>
<dbReference type="AlphaFoldDB" id="A0A392MI50"/>
<feature type="region of interest" description="Disordered" evidence="1">
    <location>
        <begin position="1"/>
        <end position="47"/>
    </location>
</feature>
<name>A0A392MI50_9FABA</name>
<dbReference type="PANTHER" id="PTHR35218">
    <property type="entry name" value="RNASE H DOMAIN-CONTAINING PROTEIN"/>
    <property type="match status" value="1"/>
</dbReference>
<dbReference type="PANTHER" id="PTHR35218:SF9">
    <property type="entry name" value="ENDONUCLEASE_EXONUCLEASE_PHOSPHATASE DOMAIN-CONTAINING PROTEIN"/>
    <property type="match status" value="1"/>
</dbReference>
<proteinExistence type="predicted"/>
<dbReference type="InterPro" id="IPR005135">
    <property type="entry name" value="Endo/exonuclease/phosphatase"/>
</dbReference>
<evidence type="ECO:0000313" key="4">
    <source>
        <dbReference type="Proteomes" id="UP000265520"/>
    </source>
</evidence>
<protein>
    <recommendedName>
        <fullName evidence="2">Endonuclease/exonuclease/phosphatase domain-containing protein</fullName>
    </recommendedName>
</protein>
<dbReference type="InterPro" id="IPR036691">
    <property type="entry name" value="Endo/exonu/phosph_ase_sf"/>
</dbReference>
<sequence length="487" mass="54602">MEQPWTVVQKPKRNRKGKEGTAATPAAEEPRQSERQVTTTNKGSRFAPLSKEISCEEDTVGENNGVAINANMGNSTQLLAHNSMSEKQPPKSTADRIKGNNNNNKAPTINATRATFKERKGTTHGKKSETLAELLIPQVLDNLTSSQFKAIKKNGVSQKEYGQSNTTRLEGAKQAQMTEPHTKAPVHMEYHRDPGIKESKFFHGPMFDARIPVLGEPLPMHPKNNGGMSTEMEVFVDAKENGESSSEEWDMEIMVEGANQNHENRKGDSSQYVDKHKPVLMVIMETRTSPTKLKRSFQLLGFDGYQFADTNGYVGGIIVAWKEGMIFVDVLYTHFQFLHSKVTLQGGKSFYFTAIYASPQEEGRNDLWRELIHLSDSMVGEWLLAGDFNDLATPSEKKGGVPANQRKCDKFLTRMNECSLMDCGAIGPKYTWRGPTFHDVVKVLPRVNLSDHHPLLIALYGDDFVPKTRYFKFEGAWLLEESYGATY</sequence>
<keyword evidence="4" id="KW-1185">Reference proteome</keyword>
<dbReference type="GO" id="GO:0003824">
    <property type="term" value="F:catalytic activity"/>
    <property type="evidence" value="ECO:0007669"/>
    <property type="project" value="InterPro"/>
</dbReference>
<evidence type="ECO:0000313" key="3">
    <source>
        <dbReference type="EMBL" id="MCH87180.1"/>
    </source>
</evidence>
<dbReference type="EMBL" id="LXQA010011690">
    <property type="protein sequence ID" value="MCH87180.1"/>
    <property type="molecule type" value="Genomic_DNA"/>
</dbReference>
<reference evidence="3 4" key="1">
    <citation type="journal article" date="2018" name="Front. Plant Sci.">
        <title>Red Clover (Trifolium pratense) and Zigzag Clover (T. medium) - A Picture of Genomic Similarities and Differences.</title>
        <authorList>
            <person name="Dluhosova J."/>
            <person name="Istvanek J."/>
            <person name="Nedelnik J."/>
            <person name="Repkova J."/>
        </authorList>
    </citation>
    <scope>NUCLEOTIDE SEQUENCE [LARGE SCALE GENOMIC DNA]</scope>
    <source>
        <strain evidence="4">cv. 10/8</strain>
        <tissue evidence="3">Leaf</tissue>
    </source>
</reference>
<evidence type="ECO:0000259" key="2">
    <source>
        <dbReference type="Pfam" id="PF03372"/>
    </source>
</evidence>